<feature type="signal peptide" evidence="1">
    <location>
        <begin position="1"/>
        <end position="18"/>
    </location>
</feature>
<dbReference type="Gene3D" id="1.25.40.10">
    <property type="entry name" value="Tetratricopeptide repeat domain"/>
    <property type="match status" value="1"/>
</dbReference>
<sequence>MRILAIVLALTFGAPAFAADAVGDARALRKKHRLEAAERVLEGVLAKDDGNLEALLEMGYLRELERDDKGALKYFGQAARAHPGSLEAQAMAVHAYVWNEDYETALDIAESAFERFGKKSPDKTLWSDLIVGLGGAQGMKADRGGIGAALKYGLGVRQTFERAVAADPEHGRALYALSRYYLQAPGIVGGDPAKGLKMLEKSIRLAPHDSRFQEVLVRELIKAGRKDDATAAYDRYKERFGDIPGAMRAIRDEAAKLQ</sequence>
<dbReference type="Proteomes" id="UP000703893">
    <property type="component" value="Unassembled WGS sequence"/>
</dbReference>
<keyword evidence="1" id="KW-0732">Signal</keyword>
<dbReference type="InterPro" id="IPR011990">
    <property type="entry name" value="TPR-like_helical_dom_sf"/>
</dbReference>
<proteinExistence type="predicted"/>
<dbReference type="Pfam" id="PF13432">
    <property type="entry name" value="TPR_16"/>
    <property type="match status" value="1"/>
</dbReference>
<feature type="chain" id="PRO_5037141281" evidence="1">
    <location>
        <begin position="19"/>
        <end position="258"/>
    </location>
</feature>
<name>A0A937X1F6_9BACT</name>
<accession>A0A937X1F6</accession>
<reference evidence="2 3" key="1">
    <citation type="submission" date="2019-03" db="EMBL/GenBank/DDBJ databases">
        <title>Lake Tanganyika Metagenome-Assembled Genomes (MAGs).</title>
        <authorList>
            <person name="Tran P."/>
        </authorList>
    </citation>
    <scope>NUCLEOTIDE SEQUENCE [LARGE SCALE GENOMIC DNA]</scope>
    <source>
        <strain evidence="2">K_DeepCast_65m_m2_236</strain>
    </source>
</reference>
<gene>
    <name evidence="2" type="ORF">FJZ00_00035</name>
</gene>
<protein>
    <submittedName>
        <fullName evidence="2">Tetratricopeptide repeat protein</fullName>
    </submittedName>
</protein>
<evidence type="ECO:0000313" key="2">
    <source>
        <dbReference type="EMBL" id="MBM3273508.1"/>
    </source>
</evidence>
<evidence type="ECO:0000256" key="1">
    <source>
        <dbReference type="SAM" id="SignalP"/>
    </source>
</evidence>
<dbReference type="AlphaFoldDB" id="A0A937X1F6"/>
<dbReference type="SUPFAM" id="SSF81901">
    <property type="entry name" value="HCP-like"/>
    <property type="match status" value="1"/>
</dbReference>
<comment type="caution">
    <text evidence="2">The sequence shown here is derived from an EMBL/GenBank/DDBJ whole genome shotgun (WGS) entry which is preliminary data.</text>
</comment>
<organism evidence="2 3">
    <name type="scientific">Candidatus Tanganyikabacteria bacterium</name>
    <dbReference type="NCBI Taxonomy" id="2961651"/>
    <lineage>
        <taxon>Bacteria</taxon>
        <taxon>Bacillati</taxon>
        <taxon>Candidatus Sericytochromatia</taxon>
        <taxon>Candidatus Tanganyikabacteria</taxon>
    </lineage>
</organism>
<dbReference type="EMBL" id="VGJX01000001">
    <property type="protein sequence ID" value="MBM3273508.1"/>
    <property type="molecule type" value="Genomic_DNA"/>
</dbReference>
<evidence type="ECO:0000313" key="3">
    <source>
        <dbReference type="Proteomes" id="UP000703893"/>
    </source>
</evidence>